<feature type="region of interest" description="Disordered" evidence="1">
    <location>
        <begin position="93"/>
        <end position="148"/>
    </location>
</feature>
<comment type="caution">
    <text evidence="2">The sequence shown here is derived from an EMBL/GenBank/DDBJ whole genome shotgun (WGS) entry which is preliminary data.</text>
</comment>
<sequence>MGQQVEQIGSKDEADQSEKSQLNVPSNKNNPSKHNRSLQHTTDSSKNKTTGIDLSLPNPQSPNICNVDDGLTVEVVGGMDGGCQEIAINLQEGDTKGGNLPHVLNEGLVDPRTAHRATRNVDKNQSQRDQTQQQTQNNDNKKQAAKEK</sequence>
<feature type="non-terminal residue" evidence="2">
    <location>
        <position position="148"/>
    </location>
</feature>
<name>A0A6N2AIU1_SOLCI</name>
<feature type="compositionally biased region" description="Low complexity" evidence="1">
    <location>
        <begin position="127"/>
        <end position="138"/>
    </location>
</feature>
<evidence type="ECO:0000256" key="1">
    <source>
        <dbReference type="SAM" id="MobiDB-lite"/>
    </source>
</evidence>
<dbReference type="AlphaFoldDB" id="A0A6N2AIU1"/>
<protein>
    <submittedName>
        <fullName evidence="2">Uncharacterized protein</fullName>
    </submittedName>
</protein>
<feature type="region of interest" description="Disordered" evidence="1">
    <location>
        <begin position="1"/>
        <end position="67"/>
    </location>
</feature>
<feature type="compositionally biased region" description="Polar residues" evidence="1">
    <location>
        <begin position="19"/>
        <end position="30"/>
    </location>
</feature>
<evidence type="ECO:0000313" key="2">
    <source>
        <dbReference type="EMBL" id="TMW81590.1"/>
    </source>
</evidence>
<organism evidence="2">
    <name type="scientific">Solanum chilense</name>
    <name type="common">Tomato</name>
    <name type="synonym">Lycopersicon chilense</name>
    <dbReference type="NCBI Taxonomy" id="4083"/>
    <lineage>
        <taxon>Eukaryota</taxon>
        <taxon>Viridiplantae</taxon>
        <taxon>Streptophyta</taxon>
        <taxon>Embryophyta</taxon>
        <taxon>Tracheophyta</taxon>
        <taxon>Spermatophyta</taxon>
        <taxon>Magnoliopsida</taxon>
        <taxon>eudicotyledons</taxon>
        <taxon>Gunneridae</taxon>
        <taxon>Pentapetalae</taxon>
        <taxon>asterids</taxon>
        <taxon>lamiids</taxon>
        <taxon>Solanales</taxon>
        <taxon>Solanaceae</taxon>
        <taxon>Solanoideae</taxon>
        <taxon>Solaneae</taxon>
        <taxon>Solanum</taxon>
        <taxon>Solanum subgen. Lycopersicon</taxon>
    </lineage>
</organism>
<accession>A0A6N2AIU1</accession>
<feature type="compositionally biased region" description="Basic and acidic residues" evidence="1">
    <location>
        <begin position="9"/>
        <end position="18"/>
    </location>
</feature>
<reference evidence="2" key="1">
    <citation type="submission" date="2019-05" db="EMBL/GenBank/DDBJ databases">
        <title>The de novo reference genome and transcriptome assemblies of the wild tomato species Solanum chilense.</title>
        <authorList>
            <person name="Stam R."/>
            <person name="Nosenko T."/>
            <person name="Hoerger A.C."/>
            <person name="Stephan W."/>
            <person name="Seidel M.A."/>
            <person name="Kuhn J.M.M."/>
            <person name="Haberer G."/>
            <person name="Tellier A."/>
        </authorList>
    </citation>
    <scope>NUCLEOTIDE SEQUENCE</scope>
    <source>
        <tissue evidence="2">Mature leaves</tissue>
    </source>
</reference>
<feature type="compositionally biased region" description="Polar residues" evidence="1">
    <location>
        <begin position="38"/>
        <end position="64"/>
    </location>
</feature>
<feature type="compositionally biased region" description="Basic and acidic residues" evidence="1">
    <location>
        <begin position="139"/>
        <end position="148"/>
    </location>
</feature>
<proteinExistence type="predicted"/>
<gene>
    <name evidence="2" type="ORF">EJD97_008791</name>
</gene>
<dbReference type="EMBL" id="RXGB01023226">
    <property type="protein sequence ID" value="TMW81590.1"/>
    <property type="molecule type" value="Genomic_DNA"/>
</dbReference>